<organism evidence="3 4">
    <name type="scientific">Acetobacterium wieringae</name>
    <dbReference type="NCBI Taxonomy" id="52694"/>
    <lineage>
        <taxon>Bacteria</taxon>
        <taxon>Bacillati</taxon>
        <taxon>Bacillota</taxon>
        <taxon>Clostridia</taxon>
        <taxon>Eubacteriales</taxon>
        <taxon>Eubacteriaceae</taxon>
        <taxon>Acetobacterium</taxon>
    </lineage>
</organism>
<dbReference type="EMBL" id="VSLA01000006">
    <property type="protein sequence ID" value="TYC87196.1"/>
    <property type="molecule type" value="Genomic_DNA"/>
</dbReference>
<feature type="chain" id="PRO_5022974460" evidence="2">
    <location>
        <begin position="29"/>
        <end position="517"/>
    </location>
</feature>
<proteinExistence type="predicted"/>
<evidence type="ECO:0000256" key="1">
    <source>
        <dbReference type="SAM" id="MobiDB-lite"/>
    </source>
</evidence>
<protein>
    <submittedName>
        <fullName evidence="3">Uncharacterized protein</fullName>
    </submittedName>
</protein>
<dbReference type="RefSeq" id="WP_148636975.1">
    <property type="nucleotide sequence ID" value="NZ_VSLA01000006.1"/>
</dbReference>
<feature type="signal peptide" evidence="2">
    <location>
        <begin position="1"/>
        <end position="28"/>
    </location>
</feature>
<comment type="caution">
    <text evidence="3">The sequence shown here is derived from an EMBL/GenBank/DDBJ whole genome shotgun (WGS) entry which is preliminary data.</text>
</comment>
<dbReference type="AlphaFoldDB" id="A0A5D0WT47"/>
<name>A0A5D0WT47_9FIRM</name>
<evidence type="ECO:0000313" key="3">
    <source>
        <dbReference type="EMBL" id="TYC87196.1"/>
    </source>
</evidence>
<keyword evidence="2" id="KW-0732">Signal</keyword>
<evidence type="ECO:0000256" key="2">
    <source>
        <dbReference type="SAM" id="SignalP"/>
    </source>
</evidence>
<feature type="compositionally biased region" description="Low complexity" evidence="1">
    <location>
        <begin position="61"/>
        <end position="74"/>
    </location>
</feature>
<accession>A0A5D0WT47</accession>
<evidence type="ECO:0000313" key="4">
    <source>
        <dbReference type="Proteomes" id="UP000322619"/>
    </source>
</evidence>
<dbReference type="Proteomes" id="UP000322619">
    <property type="component" value="Unassembled WGS sequence"/>
</dbReference>
<gene>
    <name evidence="3" type="ORF">FXB42_04785</name>
</gene>
<sequence>MKNTVKKLSAIIAMALCCIMLFSVTSMAQDDREGYWECIEVRHQTYDYNEELTDKNYWSNSKSGSAGTGTFSSTYVGPDEKDDYDPRPKNGESAMVQGSVSTPPKYIDGGKTVQLKVDLSISSTKQHFWDFDGDAFVRFDEVDVEMSHRTYGAIDFTAKDSDGEDLNLSVWLYAPTNWRSTEYGNKPKVNVEVSAQAPYGSEEGDKISIYTSVGMGSMSSRTEYVYLWHNEGKAPAENETRDSKGSPLTWMVPGGILIGGGGYMVNRARRKKKNKSGDRTRNPEVIKYKRDKLRKEAKKGNKYADRLAGEYNEMLKSVEWNNGKLGFDKEEKFEKLNKLYKKFMRGEVGWEEEAPDELGKLETETSGGRFQRNLNRWKQTTKKGIADTFEEAVKGDTAKSVIFRAGIGTLTGGHSEVVFAPTEGFYTMKDAVEEGKSIREAVTEAYTNLAIDYGVGKATDIGISPTEGGKAGRFFVDPNNNKVLDFAEKTISEAYSNGVKSVVEMGQDIHNHNTKNK</sequence>
<reference evidence="3 4" key="1">
    <citation type="submission" date="2019-08" db="EMBL/GenBank/DDBJ databases">
        <title>Isolation and enrichment of carboxydotrophic bacteria from anaerobic sludge for the production of bio-based chemicals from syngas.</title>
        <authorList>
            <person name="Antares A.L."/>
            <person name="Moreira J."/>
            <person name="Diender M."/>
            <person name="Parshina S.N."/>
            <person name="Stams A.J.M."/>
            <person name="Alves M."/>
            <person name="Alves J.I."/>
            <person name="Sousa D.Z."/>
        </authorList>
    </citation>
    <scope>NUCLEOTIDE SEQUENCE [LARGE SCALE GENOMIC DNA]</scope>
    <source>
        <strain evidence="3 4">JM</strain>
    </source>
</reference>
<feature type="region of interest" description="Disordered" evidence="1">
    <location>
        <begin position="59"/>
        <end position="101"/>
    </location>
</feature>